<gene>
    <name evidence="4" type="ORF">EUGRSUZ_E00671</name>
</gene>
<keyword evidence="3" id="KW-0472">Membrane</keyword>
<dbReference type="PANTHER" id="PTHR45811">
    <property type="entry name" value="COPPER TRANSPORT PROTEIN FAMILY-RELATED"/>
    <property type="match status" value="1"/>
</dbReference>
<dbReference type="InterPro" id="IPR051863">
    <property type="entry name" value="HIPP"/>
</dbReference>
<evidence type="ECO:0000256" key="2">
    <source>
        <dbReference type="SAM" id="MobiDB-lite"/>
    </source>
</evidence>
<reference evidence="4" key="1">
    <citation type="submission" date="2013-07" db="EMBL/GenBank/DDBJ databases">
        <title>The genome of Eucalyptus grandis.</title>
        <authorList>
            <person name="Schmutz J."/>
            <person name="Hayes R."/>
            <person name="Myburg A."/>
            <person name="Tuskan G."/>
            <person name="Grattapaglia D."/>
            <person name="Rokhsar D.S."/>
        </authorList>
    </citation>
    <scope>NUCLEOTIDE SEQUENCE</scope>
    <source>
        <tissue evidence="4">Leaf extractions</tissue>
    </source>
</reference>
<evidence type="ECO:0008006" key="5">
    <source>
        <dbReference type="Google" id="ProtNLM"/>
    </source>
</evidence>
<dbReference type="Gramene" id="KCW72228">
    <property type="protein sequence ID" value="KCW72228"/>
    <property type="gene ID" value="EUGRSUZ_E00671"/>
</dbReference>
<dbReference type="STRING" id="71139.A0A059C174"/>
<evidence type="ECO:0000313" key="4">
    <source>
        <dbReference type="EMBL" id="KCW72228.1"/>
    </source>
</evidence>
<dbReference type="EMBL" id="KK198757">
    <property type="protein sequence ID" value="KCW72228.1"/>
    <property type="molecule type" value="Genomic_DNA"/>
</dbReference>
<dbReference type="AlphaFoldDB" id="A0A059C174"/>
<keyword evidence="1" id="KW-0479">Metal-binding</keyword>
<proteinExistence type="predicted"/>
<evidence type="ECO:0000256" key="1">
    <source>
        <dbReference type="ARBA" id="ARBA00022723"/>
    </source>
</evidence>
<feature type="transmembrane region" description="Helical" evidence="3">
    <location>
        <begin position="21"/>
        <end position="43"/>
    </location>
</feature>
<feature type="region of interest" description="Disordered" evidence="2">
    <location>
        <begin position="142"/>
        <end position="164"/>
    </location>
</feature>
<protein>
    <recommendedName>
        <fullName evidence="5">HMA domain-containing protein</fullName>
    </recommendedName>
</protein>
<keyword evidence="3" id="KW-1133">Transmembrane helix</keyword>
<sequence length="188" mass="20218">MSTLLPVRSSAICRSRKNVKIVQLSGGILTGLMQTVMSALIPVRSSAICRSCKNVKIVQLSGGILTGLMQTVMSALIPVRSSAICRRESLGKQPFGRESVPTGIGSLSMDSKDSKLTVSGDFDPVEVVNKLRKSWHTDIVSVGPAKEDDGKKDGGKKEEGKKDDQVTNLVKAYQTYVPYQEAADCVIC</sequence>
<organism evidence="4">
    <name type="scientific">Eucalyptus grandis</name>
    <name type="common">Flooded gum</name>
    <dbReference type="NCBI Taxonomy" id="71139"/>
    <lineage>
        <taxon>Eukaryota</taxon>
        <taxon>Viridiplantae</taxon>
        <taxon>Streptophyta</taxon>
        <taxon>Embryophyta</taxon>
        <taxon>Tracheophyta</taxon>
        <taxon>Spermatophyta</taxon>
        <taxon>Magnoliopsida</taxon>
        <taxon>eudicotyledons</taxon>
        <taxon>Gunneridae</taxon>
        <taxon>Pentapetalae</taxon>
        <taxon>rosids</taxon>
        <taxon>malvids</taxon>
        <taxon>Myrtales</taxon>
        <taxon>Myrtaceae</taxon>
        <taxon>Myrtoideae</taxon>
        <taxon>Eucalypteae</taxon>
        <taxon>Eucalyptus</taxon>
    </lineage>
</organism>
<evidence type="ECO:0000256" key="3">
    <source>
        <dbReference type="SAM" id="Phobius"/>
    </source>
</evidence>
<dbReference type="GO" id="GO:0046872">
    <property type="term" value="F:metal ion binding"/>
    <property type="evidence" value="ECO:0007669"/>
    <property type="project" value="UniProtKB-KW"/>
</dbReference>
<dbReference type="PANTHER" id="PTHR45811:SF50">
    <property type="entry name" value="HEAVY METAL-ASSOCIATED ISOPRENYLATED PLANT PROTEIN 12-RELATED"/>
    <property type="match status" value="1"/>
</dbReference>
<accession>A0A059C174</accession>
<keyword evidence="3" id="KW-0812">Transmembrane</keyword>
<dbReference type="Gene3D" id="3.30.70.100">
    <property type="match status" value="1"/>
</dbReference>
<name>A0A059C174_EUCGR</name>
<dbReference type="InParanoid" id="A0A059C174"/>
<feature type="compositionally biased region" description="Basic and acidic residues" evidence="2">
    <location>
        <begin position="145"/>
        <end position="164"/>
    </location>
</feature>